<evidence type="ECO:0000313" key="2">
    <source>
        <dbReference type="EMBL" id="KAK7198119.1"/>
    </source>
</evidence>
<feature type="compositionally biased region" description="Polar residues" evidence="1">
    <location>
        <begin position="224"/>
        <end position="233"/>
    </location>
</feature>
<feature type="compositionally biased region" description="Basic and acidic residues" evidence="1">
    <location>
        <begin position="234"/>
        <end position="243"/>
    </location>
</feature>
<dbReference type="GO" id="GO:0008017">
    <property type="term" value="F:microtubule binding"/>
    <property type="evidence" value="ECO:0007669"/>
    <property type="project" value="InterPro"/>
</dbReference>
<feature type="compositionally biased region" description="Basic and acidic residues" evidence="1">
    <location>
        <begin position="195"/>
        <end position="207"/>
    </location>
</feature>
<dbReference type="InterPro" id="IPR036872">
    <property type="entry name" value="CH_dom_sf"/>
</dbReference>
<comment type="caution">
    <text evidence="2">The sequence shown here is derived from an EMBL/GenBank/DDBJ whole genome shotgun (WGS) entry which is preliminary data.</text>
</comment>
<evidence type="ECO:0000256" key="1">
    <source>
        <dbReference type="SAM" id="MobiDB-lite"/>
    </source>
</evidence>
<feature type="region of interest" description="Disordered" evidence="1">
    <location>
        <begin position="181"/>
        <end position="303"/>
    </location>
</feature>
<keyword evidence="3" id="KW-1185">Reference proteome</keyword>
<dbReference type="InterPro" id="IPR027328">
    <property type="entry name" value="MAPRE"/>
</dbReference>
<dbReference type="PANTHER" id="PTHR10623">
    <property type="entry name" value="MICROTUBULE-ASSOCIATED PROTEIN RP/EB FAMILY MEMBER"/>
    <property type="match status" value="1"/>
</dbReference>
<protein>
    <recommendedName>
        <fullName evidence="4">Calponin-homology (CH) domain-containing protein</fullName>
    </recommendedName>
</protein>
<dbReference type="Gene3D" id="1.10.418.10">
    <property type="entry name" value="Calponin-like domain"/>
    <property type="match status" value="1"/>
</dbReference>
<reference evidence="2 3" key="1">
    <citation type="journal article" date="2021" name="MBio">
        <title>A New Model Trypanosomatid, Novymonas esmeraldas: Genomic Perception of Its 'Candidatus Pandoraea novymonadis' Endosymbiont.</title>
        <authorList>
            <person name="Zakharova A."/>
            <person name="Saura A."/>
            <person name="Butenko A."/>
            <person name="Podesvova L."/>
            <person name="Warmusova S."/>
            <person name="Kostygov A.Y."/>
            <person name="Nenarokova A."/>
            <person name="Lukes J."/>
            <person name="Opperdoes F.R."/>
            <person name="Yurchenko V."/>
        </authorList>
    </citation>
    <scope>NUCLEOTIDE SEQUENCE [LARGE SCALE GENOMIC DNA]</scope>
    <source>
        <strain evidence="2 3">E262AT.01</strain>
    </source>
</reference>
<accession>A0AAW0EZ25</accession>
<name>A0AAW0EZ25_9TRYP</name>
<proteinExistence type="predicted"/>
<dbReference type="SUPFAM" id="SSF47576">
    <property type="entry name" value="Calponin-homology domain, CH-domain"/>
    <property type="match status" value="1"/>
</dbReference>
<organism evidence="2 3">
    <name type="scientific">Novymonas esmeraldas</name>
    <dbReference type="NCBI Taxonomy" id="1808958"/>
    <lineage>
        <taxon>Eukaryota</taxon>
        <taxon>Discoba</taxon>
        <taxon>Euglenozoa</taxon>
        <taxon>Kinetoplastea</taxon>
        <taxon>Metakinetoplastina</taxon>
        <taxon>Trypanosomatida</taxon>
        <taxon>Trypanosomatidae</taxon>
        <taxon>Novymonas</taxon>
    </lineage>
</organism>
<feature type="compositionally biased region" description="Polar residues" evidence="1">
    <location>
        <begin position="250"/>
        <end position="261"/>
    </location>
</feature>
<evidence type="ECO:0008006" key="4">
    <source>
        <dbReference type="Google" id="ProtNLM"/>
    </source>
</evidence>
<gene>
    <name evidence="2" type="ORF">NESM_000768300</name>
</gene>
<dbReference type="AlphaFoldDB" id="A0AAW0EZ25"/>
<dbReference type="EMBL" id="JAECZO010000133">
    <property type="protein sequence ID" value="KAK7198119.1"/>
    <property type="molecule type" value="Genomic_DNA"/>
</dbReference>
<dbReference type="Proteomes" id="UP001430356">
    <property type="component" value="Unassembled WGS sequence"/>
</dbReference>
<evidence type="ECO:0000313" key="3">
    <source>
        <dbReference type="Proteomes" id="UP001430356"/>
    </source>
</evidence>
<sequence>MAVRSAALSGRKELLQWLNSLCNAEYPAVESLRDGAAYCTIIEAAVTRVSQNCSAAKSPDAAVAASRADQAHMYLAKLDWSATAAVCEKIDPSLDSVATRKTCFHNMGLLQSMLQGCVPAEHRSTVDTTRLASGKLQDHVTLLRWLYTFMSKVLAQYSKKALEKKAGAVAGSVEGVKLNRTARLRSRQANGGDVQADRRSPEHRESKPSAVEELSATPRLRSVVRSQSQTSPRDQWHHSRSDSARGGTSPIRTPTQPSRSGSRPPALGSARGRLPDADGGAGTSTPRTGTVAAPSKGPVSASAEEVLRERTVHAHYTRGTFAVPEAFCATLVLLRNDVESFEAQVLHAQERHNYHLTHRAVAQGIGGVSGSSTEPMGQDAMLEETDRETLSLDELGELLADRDQLAQQYAAVDALVTGALQAVKSGGKPMSPFLRDLVELLHPA</sequence>